<protein>
    <recommendedName>
        <fullName evidence="3">DUF1697 domain-containing protein</fullName>
    </recommendedName>
</protein>
<reference evidence="2" key="1">
    <citation type="journal article" date="2019" name="Int. J. Syst. Evol. Microbiol.">
        <title>The Global Catalogue of Microorganisms (GCM) 10K type strain sequencing project: providing services to taxonomists for standard genome sequencing and annotation.</title>
        <authorList>
            <consortium name="The Broad Institute Genomics Platform"/>
            <consortium name="The Broad Institute Genome Sequencing Center for Infectious Disease"/>
            <person name="Wu L."/>
            <person name="Ma J."/>
        </authorList>
    </citation>
    <scope>NUCLEOTIDE SEQUENCE [LARGE SCALE GENOMIC DNA]</scope>
    <source>
        <strain evidence="2">JCM 14370</strain>
    </source>
</reference>
<dbReference type="PANTHER" id="PTHR36439">
    <property type="entry name" value="BLL4334 PROTEIN"/>
    <property type="match status" value="1"/>
</dbReference>
<evidence type="ECO:0000313" key="2">
    <source>
        <dbReference type="Proteomes" id="UP000632222"/>
    </source>
</evidence>
<keyword evidence="2" id="KW-1185">Reference proteome</keyword>
<dbReference type="PANTHER" id="PTHR36439:SF1">
    <property type="entry name" value="DUF1697 DOMAIN-CONTAINING PROTEIN"/>
    <property type="match status" value="1"/>
</dbReference>
<dbReference type="Pfam" id="PF08002">
    <property type="entry name" value="DUF1697"/>
    <property type="match status" value="1"/>
</dbReference>
<dbReference type="Proteomes" id="UP000632222">
    <property type="component" value="Unassembled WGS sequence"/>
</dbReference>
<dbReference type="Gene3D" id="3.30.70.1280">
    <property type="entry name" value="SP0830-like domains"/>
    <property type="match status" value="1"/>
</dbReference>
<organism evidence="1 2">
    <name type="scientific">Deinococcus roseus</name>
    <dbReference type="NCBI Taxonomy" id="392414"/>
    <lineage>
        <taxon>Bacteria</taxon>
        <taxon>Thermotogati</taxon>
        <taxon>Deinococcota</taxon>
        <taxon>Deinococci</taxon>
        <taxon>Deinococcales</taxon>
        <taxon>Deinococcaceae</taxon>
        <taxon>Deinococcus</taxon>
    </lineage>
</organism>
<dbReference type="RefSeq" id="WP_189006372.1">
    <property type="nucleotide sequence ID" value="NZ_BMOD01000023.1"/>
</dbReference>
<dbReference type="EMBL" id="BMOD01000023">
    <property type="protein sequence ID" value="GGJ51368.1"/>
    <property type="molecule type" value="Genomic_DNA"/>
</dbReference>
<proteinExistence type="predicted"/>
<gene>
    <name evidence="1" type="ORF">GCM10008938_41700</name>
</gene>
<dbReference type="InterPro" id="IPR012545">
    <property type="entry name" value="DUF1697"/>
</dbReference>
<evidence type="ECO:0008006" key="3">
    <source>
        <dbReference type="Google" id="ProtNLM"/>
    </source>
</evidence>
<name>A0ABQ2DCK9_9DEIO</name>
<dbReference type="SUPFAM" id="SSF160379">
    <property type="entry name" value="SP0830-like"/>
    <property type="match status" value="1"/>
</dbReference>
<evidence type="ECO:0000313" key="1">
    <source>
        <dbReference type="EMBL" id="GGJ51368.1"/>
    </source>
</evidence>
<dbReference type="PIRSF" id="PIRSF008502">
    <property type="entry name" value="UCP008502"/>
    <property type="match status" value="1"/>
</dbReference>
<accession>A0ABQ2DCK9</accession>
<sequence length="174" mass="19425">MTWIVLLRGINVGGNRKVPMKDLKAALEATGITGVKTYIQSGNVVLQSDLQRPDLLDSIQQLLVIRFGFVVTVVLRTAQEWQQVIAQNPFPDQTDHLHVAFLGGVPEERNLATLKELEVGSDRWELQGENIYLQYPEGTANAKLTHVLLEKKLKVSATVRNWRTVLAVGQMLDA</sequence>
<comment type="caution">
    <text evidence="1">The sequence shown here is derived from an EMBL/GenBank/DDBJ whole genome shotgun (WGS) entry which is preliminary data.</text>
</comment>